<proteinExistence type="predicted"/>
<dbReference type="STRING" id="208445.SAMN04489727_5196"/>
<dbReference type="InterPro" id="IPR050471">
    <property type="entry name" value="AB_hydrolase"/>
</dbReference>
<dbReference type="OrthoDB" id="3210164at2"/>
<dbReference type="GO" id="GO:0004806">
    <property type="term" value="F:triacylglycerol lipase activity"/>
    <property type="evidence" value="ECO:0007669"/>
    <property type="project" value="TreeGrafter"/>
</dbReference>
<evidence type="ECO:0000313" key="2">
    <source>
        <dbReference type="EMBL" id="SEC81549.1"/>
    </source>
</evidence>
<dbReference type="SUPFAM" id="SSF53474">
    <property type="entry name" value="alpha/beta-Hydrolases"/>
    <property type="match status" value="1"/>
</dbReference>
<organism evidence="2 3">
    <name type="scientific">Amycolatopsis tolypomycina</name>
    <dbReference type="NCBI Taxonomy" id="208445"/>
    <lineage>
        <taxon>Bacteria</taxon>
        <taxon>Bacillati</taxon>
        <taxon>Actinomycetota</taxon>
        <taxon>Actinomycetes</taxon>
        <taxon>Pseudonocardiales</taxon>
        <taxon>Pseudonocardiaceae</taxon>
        <taxon>Amycolatopsis</taxon>
    </lineage>
</organism>
<dbReference type="GO" id="GO:0046503">
    <property type="term" value="P:glycerolipid catabolic process"/>
    <property type="evidence" value="ECO:0007669"/>
    <property type="project" value="TreeGrafter"/>
</dbReference>
<evidence type="ECO:0000259" key="1">
    <source>
        <dbReference type="Pfam" id="PF00561"/>
    </source>
</evidence>
<dbReference type="PANTHER" id="PTHR43433">
    <property type="entry name" value="HYDROLASE, ALPHA/BETA FOLD FAMILY PROTEIN"/>
    <property type="match status" value="1"/>
</dbReference>
<protein>
    <submittedName>
        <fullName evidence="2">Pimeloyl-ACP methyl ester carboxylesterase</fullName>
    </submittedName>
</protein>
<dbReference type="EMBL" id="FNSO01000004">
    <property type="protein sequence ID" value="SEC81549.1"/>
    <property type="molecule type" value="Genomic_DNA"/>
</dbReference>
<dbReference type="PANTHER" id="PTHR43433:SF5">
    <property type="entry name" value="AB HYDROLASE-1 DOMAIN-CONTAINING PROTEIN"/>
    <property type="match status" value="1"/>
</dbReference>
<reference evidence="3" key="1">
    <citation type="submission" date="2016-10" db="EMBL/GenBank/DDBJ databases">
        <authorList>
            <person name="Varghese N."/>
            <person name="Submissions S."/>
        </authorList>
    </citation>
    <scope>NUCLEOTIDE SEQUENCE [LARGE SCALE GENOMIC DNA]</scope>
    <source>
        <strain evidence="3">DSM 44544</strain>
    </source>
</reference>
<keyword evidence="3" id="KW-1185">Reference proteome</keyword>
<feature type="domain" description="AB hydrolase-1" evidence="1">
    <location>
        <begin position="22"/>
        <end position="120"/>
    </location>
</feature>
<dbReference type="AlphaFoldDB" id="A0A1H4VKC7"/>
<dbReference type="Proteomes" id="UP000199622">
    <property type="component" value="Unassembled WGS sequence"/>
</dbReference>
<dbReference type="RefSeq" id="WP_091311736.1">
    <property type="nucleotide sequence ID" value="NZ_FNSO01000004.1"/>
</dbReference>
<dbReference type="Pfam" id="PF00561">
    <property type="entry name" value="Abhydrolase_1"/>
    <property type="match status" value="1"/>
</dbReference>
<sequence length="265" mass="27454">MTTHTLAVPGARITYDVTGSGPVLLLIPGGAADSTMFHPIAPILAEDHTVVTYDPRGISRSPLDGEPGTLREHADDVQRLLAEIGSADADVLANSGGAITMLEYVVHHTGQVRTVVLHEPPVTRYLGPAALDGPDIPAIHREHGIGAAIAAFTEMSGFDIAPPADPTPEELAHMKVMEGNFAYFFGHLLAAIGAYEPDLDALRAVSARLVVGVGETAAGLPAHEAGLGLAADLGLTAEPFPGDHGGFAAEPAAFAARLREVLKGH</sequence>
<evidence type="ECO:0000313" key="3">
    <source>
        <dbReference type="Proteomes" id="UP000199622"/>
    </source>
</evidence>
<accession>A0A1H4VKC7</accession>
<name>A0A1H4VKC7_9PSEU</name>
<dbReference type="InterPro" id="IPR029058">
    <property type="entry name" value="AB_hydrolase_fold"/>
</dbReference>
<dbReference type="Gene3D" id="3.40.50.1820">
    <property type="entry name" value="alpha/beta hydrolase"/>
    <property type="match status" value="1"/>
</dbReference>
<gene>
    <name evidence="2" type="ORF">SAMN04489727_5196</name>
</gene>
<dbReference type="InterPro" id="IPR000073">
    <property type="entry name" value="AB_hydrolase_1"/>
</dbReference>